<feature type="non-terminal residue" evidence="1">
    <location>
        <position position="51"/>
    </location>
</feature>
<sequence>MSDDFNLPRGVINMIRRRPRRLAVNRILYPGCGTDLADPILKVMERSDTCH</sequence>
<dbReference type="AlphaFoldDB" id="A0A382ZTP1"/>
<proteinExistence type="predicted"/>
<evidence type="ECO:0000313" key="1">
    <source>
        <dbReference type="EMBL" id="SVD98783.1"/>
    </source>
</evidence>
<dbReference type="EMBL" id="UINC01186524">
    <property type="protein sequence ID" value="SVD98783.1"/>
    <property type="molecule type" value="Genomic_DNA"/>
</dbReference>
<name>A0A382ZTP1_9ZZZZ</name>
<reference evidence="1" key="1">
    <citation type="submission" date="2018-05" db="EMBL/GenBank/DDBJ databases">
        <authorList>
            <person name="Lanie J.A."/>
            <person name="Ng W.-L."/>
            <person name="Kazmierczak K.M."/>
            <person name="Andrzejewski T.M."/>
            <person name="Davidsen T.M."/>
            <person name="Wayne K.J."/>
            <person name="Tettelin H."/>
            <person name="Glass J.I."/>
            <person name="Rusch D."/>
            <person name="Podicherti R."/>
            <person name="Tsui H.-C.T."/>
            <person name="Winkler M.E."/>
        </authorList>
    </citation>
    <scope>NUCLEOTIDE SEQUENCE</scope>
</reference>
<accession>A0A382ZTP1</accession>
<organism evidence="1">
    <name type="scientific">marine metagenome</name>
    <dbReference type="NCBI Taxonomy" id="408172"/>
    <lineage>
        <taxon>unclassified sequences</taxon>
        <taxon>metagenomes</taxon>
        <taxon>ecological metagenomes</taxon>
    </lineage>
</organism>
<protein>
    <submittedName>
        <fullName evidence="1">Uncharacterized protein</fullName>
    </submittedName>
</protein>
<gene>
    <name evidence="1" type="ORF">METZ01_LOCUS451637</name>
</gene>